<evidence type="ECO:0000256" key="1">
    <source>
        <dbReference type="ARBA" id="ARBA00004141"/>
    </source>
</evidence>
<evidence type="ECO:0000256" key="10">
    <source>
        <dbReference type="SAM" id="Phobius"/>
    </source>
</evidence>
<feature type="transmembrane region" description="Helical" evidence="10">
    <location>
        <begin position="690"/>
        <end position="707"/>
    </location>
</feature>
<dbReference type="InterPro" id="IPR004648">
    <property type="entry name" value="Oligpept_transpt"/>
</dbReference>
<evidence type="ECO:0000313" key="12">
    <source>
        <dbReference type="Proteomes" id="UP001212997"/>
    </source>
</evidence>
<keyword evidence="6" id="KW-0653">Protein transport</keyword>
<dbReference type="GO" id="GO:0035673">
    <property type="term" value="F:oligopeptide transmembrane transporter activity"/>
    <property type="evidence" value="ECO:0007669"/>
    <property type="project" value="InterPro"/>
</dbReference>
<dbReference type="EMBL" id="JANAWD010000141">
    <property type="protein sequence ID" value="KAJ3485794.1"/>
    <property type="molecule type" value="Genomic_DNA"/>
</dbReference>
<dbReference type="InterPro" id="IPR004813">
    <property type="entry name" value="OPT"/>
</dbReference>
<dbReference type="NCBIfam" id="TIGR00728">
    <property type="entry name" value="OPT_sfam"/>
    <property type="match status" value="1"/>
</dbReference>
<keyword evidence="5" id="KW-0571">Peptide transport</keyword>
<evidence type="ECO:0000256" key="7">
    <source>
        <dbReference type="ARBA" id="ARBA00022989"/>
    </source>
</evidence>
<accession>A0AAD5YJU9</accession>
<dbReference type="GO" id="GO:0015031">
    <property type="term" value="P:protein transport"/>
    <property type="evidence" value="ECO:0007669"/>
    <property type="project" value="UniProtKB-KW"/>
</dbReference>
<feature type="transmembrane region" description="Helical" evidence="10">
    <location>
        <begin position="574"/>
        <end position="597"/>
    </location>
</feature>
<evidence type="ECO:0000256" key="3">
    <source>
        <dbReference type="ARBA" id="ARBA00022448"/>
    </source>
</evidence>
<feature type="transmembrane region" description="Helical" evidence="10">
    <location>
        <begin position="197"/>
        <end position="218"/>
    </location>
</feature>
<feature type="transmembrane region" description="Helical" evidence="10">
    <location>
        <begin position="333"/>
        <end position="356"/>
    </location>
</feature>
<dbReference type="GO" id="GO:0016020">
    <property type="term" value="C:membrane"/>
    <property type="evidence" value="ECO:0007669"/>
    <property type="project" value="UniProtKB-SubCell"/>
</dbReference>
<proteinExistence type="inferred from homology"/>
<dbReference type="NCBIfam" id="TIGR00727">
    <property type="entry name" value="ISP4_OPT"/>
    <property type="match status" value="1"/>
</dbReference>
<feature type="transmembrane region" description="Helical" evidence="10">
    <location>
        <begin position="262"/>
        <end position="284"/>
    </location>
</feature>
<feature type="region of interest" description="Disordered" evidence="9">
    <location>
        <begin position="1"/>
        <end position="32"/>
    </location>
</feature>
<feature type="transmembrane region" description="Helical" evidence="10">
    <location>
        <begin position="719"/>
        <end position="742"/>
    </location>
</feature>
<feature type="transmembrane region" description="Helical" evidence="10">
    <location>
        <begin position="643"/>
        <end position="661"/>
    </location>
</feature>
<feature type="transmembrane region" description="Helical" evidence="10">
    <location>
        <begin position="464"/>
        <end position="484"/>
    </location>
</feature>
<keyword evidence="12" id="KW-1185">Reference proteome</keyword>
<evidence type="ECO:0000256" key="8">
    <source>
        <dbReference type="ARBA" id="ARBA00023136"/>
    </source>
</evidence>
<feature type="transmembrane region" description="Helical" evidence="10">
    <location>
        <begin position="617"/>
        <end position="636"/>
    </location>
</feature>
<evidence type="ECO:0000256" key="6">
    <source>
        <dbReference type="ARBA" id="ARBA00022927"/>
    </source>
</evidence>
<evidence type="ECO:0000256" key="4">
    <source>
        <dbReference type="ARBA" id="ARBA00022692"/>
    </source>
</evidence>
<feature type="transmembrane region" description="Helical" evidence="10">
    <location>
        <begin position="97"/>
        <end position="116"/>
    </location>
</feature>
<keyword evidence="3" id="KW-0813">Transport</keyword>
<feature type="transmembrane region" description="Helical" evidence="10">
    <location>
        <begin position="165"/>
        <end position="185"/>
    </location>
</feature>
<keyword evidence="4 10" id="KW-0812">Transmembrane</keyword>
<protein>
    <recommendedName>
        <fullName evidence="13">OPT oligopeptide transporter</fullName>
    </recommendedName>
</protein>
<keyword evidence="8 10" id="KW-0472">Membrane</keyword>
<feature type="transmembrane region" description="Helical" evidence="10">
    <location>
        <begin position="411"/>
        <end position="432"/>
    </location>
</feature>
<evidence type="ECO:0000256" key="5">
    <source>
        <dbReference type="ARBA" id="ARBA00022856"/>
    </source>
</evidence>
<reference evidence="11" key="1">
    <citation type="submission" date="2022-07" db="EMBL/GenBank/DDBJ databases">
        <title>Genome Sequence of Physisporinus lineatus.</title>
        <authorList>
            <person name="Buettner E."/>
        </authorList>
    </citation>
    <scope>NUCLEOTIDE SEQUENCE</scope>
    <source>
        <strain evidence="11">VT162</strain>
    </source>
</reference>
<dbReference type="Pfam" id="PF03169">
    <property type="entry name" value="OPT"/>
    <property type="match status" value="1"/>
</dbReference>
<dbReference type="Proteomes" id="UP001212997">
    <property type="component" value="Unassembled WGS sequence"/>
</dbReference>
<evidence type="ECO:0000256" key="2">
    <source>
        <dbReference type="ARBA" id="ARBA00008807"/>
    </source>
</evidence>
<evidence type="ECO:0000256" key="9">
    <source>
        <dbReference type="SAM" id="MobiDB-lite"/>
    </source>
</evidence>
<feature type="transmembrane region" description="Helical" evidence="10">
    <location>
        <begin position="490"/>
        <end position="511"/>
    </location>
</feature>
<comment type="subcellular location">
    <subcellularLocation>
        <location evidence="1">Membrane</location>
        <topology evidence="1">Multi-pass membrane protein</topology>
    </subcellularLocation>
</comment>
<keyword evidence="7 10" id="KW-1133">Transmembrane helix</keyword>
<organism evidence="11 12">
    <name type="scientific">Meripilus lineatus</name>
    <dbReference type="NCBI Taxonomy" id="2056292"/>
    <lineage>
        <taxon>Eukaryota</taxon>
        <taxon>Fungi</taxon>
        <taxon>Dikarya</taxon>
        <taxon>Basidiomycota</taxon>
        <taxon>Agaricomycotina</taxon>
        <taxon>Agaricomycetes</taxon>
        <taxon>Polyporales</taxon>
        <taxon>Meripilaceae</taxon>
        <taxon>Meripilus</taxon>
    </lineage>
</organism>
<evidence type="ECO:0000313" key="11">
    <source>
        <dbReference type="EMBL" id="KAJ3485794.1"/>
    </source>
</evidence>
<evidence type="ECO:0008006" key="13">
    <source>
        <dbReference type="Google" id="ProtNLM"/>
    </source>
</evidence>
<dbReference type="PANTHER" id="PTHR22601">
    <property type="entry name" value="ISP4 LIKE PROTEIN"/>
    <property type="match status" value="1"/>
</dbReference>
<name>A0AAD5YJU9_9APHY</name>
<comment type="similarity">
    <text evidence="2">Belongs to the oligopeptide OPT transporter family.</text>
</comment>
<dbReference type="AlphaFoldDB" id="A0AAD5YJU9"/>
<comment type="caution">
    <text evidence="11">The sequence shown here is derived from an EMBL/GenBank/DDBJ whole genome shotgun (WGS) entry which is preliminary data.</text>
</comment>
<gene>
    <name evidence="11" type="ORF">NLI96_g4695</name>
</gene>
<sequence>MSASSLEKGLQDYMQQRAKWESEDSSGSELPAYPHDHYSAYSTSASIFQQDEDYYVYDDPNLDPQVQILEDESPYPEVRSAVANTDDPEMPAGTLRAWFLGILWAILIPGLNQFFFFRYPNVTVGSLVAQLLSFPVGRILARICPRVKIFGVSLNPGPFTIKEHVVVTIMAGVGAASAYATDIVAVQRIHYNQTYNFGYQFMVVMSTQLIGFSIGGVAKRFLVSPPSMIWPSNLVYCALFNTLHSQHYAGVGSHGGISRERFFFFAFSAAAIWYFVPGYLFTGLSVFSWVCWIAPNNIVVNQLFGYQSGLGMSLITLDWTQIAYIGSPLAAPWWAASNVAFGFIFFFWFITPILYYTNTWYSQFLPIMSRSAYDNTGKIYNVTRILNPDDFTLDEQAYRAYSPLFLSTSFAVSYGLSFASITATIVHVILYYRKQIIVQARRSLGEQPDIHARLMARYPQVPDWWYFCIFASMFAFGVVMVELNETRMPIWAFVLALLIAFFYVIPIGIIQAITNQQIGLNVITELIIGYLLPGRPLAMMLFKTWGYVTMAQALMFTSDFKLGHYMKIPPRTMFWCQVVATMIAGTVQLGVQSWMFANIPNMCDPDHPEHFTCPTTEVFYTASVVWGVIGPGLQFSKGMVYNFLLYFFLFGALAPIIPWYMTKKYPSGFFRYVNVPVIFNGPAYIPPATSANYVAWTITGFIFQYVIRRRHFGWWSKYNYVLSAALDAGTAVGTILVFFWSVCFEVSLDMSFSQIVFSAQPTIPTKRLDRKEYYSAMVGEHCLAEYCGLQQDRAAYCGAGVTFWTFMVA</sequence>